<organism evidence="1">
    <name type="scientific">Collimonas fungivorans</name>
    <dbReference type="NCBI Taxonomy" id="158899"/>
    <lineage>
        <taxon>Bacteria</taxon>
        <taxon>Pseudomonadati</taxon>
        <taxon>Pseudomonadota</taxon>
        <taxon>Betaproteobacteria</taxon>
        <taxon>Burkholderiales</taxon>
        <taxon>Oxalobacteraceae</taxon>
        <taxon>Collimonas</taxon>
    </lineage>
</organism>
<dbReference type="EMBL" id="CP013232">
    <property type="protein sequence ID" value="AMO94933.1"/>
    <property type="molecule type" value="Genomic_DNA"/>
</dbReference>
<proteinExistence type="predicted"/>
<dbReference type="AlphaFoldDB" id="A0A127PB14"/>
<sequence length="52" mass="6084">MVLSQGFEACRVDCGEVREQIFTTFVRSNKTKTLRIIEPLYDTSCHYISYFS</sequence>
<name>A0A127PB14_9BURK</name>
<gene>
    <name evidence="1" type="ORF">CFter6_2246</name>
</gene>
<protein>
    <submittedName>
        <fullName evidence="1">Uncharacterized protein</fullName>
    </submittedName>
</protein>
<evidence type="ECO:0000313" key="1">
    <source>
        <dbReference type="EMBL" id="AMO94933.1"/>
    </source>
</evidence>
<accession>A0A127PB14</accession>
<dbReference type="Proteomes" id="UP000072421">
    <property type="component" value="Chromosome"/>
</dbReference>
<evidence type="ECO:0000313" key="2">
    <source>
        <dbReference type="Proteomes" id="UP000072421"/>
    </source>
</evidence>
<reference evidence="1 2" key="1">
    <citation type="submission" date="2015-11" db="EMBL/GenBank/DDBJ databases">
        <title>Exploring the genomic traits of fungus-feeding bacterial genus Collimonas.</title>
        <authorList>
            <person name="Song C."/>
            <person name="Schmidt R."/>
            <person name="de Jager V."/>
            <person name="Krzyzanowska D."/>
            <person name="Jongedijk E."/>
            <person name="Cankar K."/>
            <person name="Beekwilder J."/>
            <person name="van Veen A."/>
            <person name="de Boer W."/>
            <person name="van Veen J.A."/>
            <person name="Garbeva P."/>
        </authorList>
    </citation>
    <scope>NUCLEOTIDE SEQUENCE [LARGE SCALE GENOMIC DNA]</scope>
    <source>
        <strain evidence="1 2">Ter6</strain>
    </source>
</reference>